<name>A0A4Z1RD21_9HYPH</name>
<proteinExistence type="predicted"/>
<dbReference type="KEGG" id="asal:CFBP5507_06105"/>
<dbReference type="RefSeq" id="WP_137410351.1">
    <property type="nucleotide sequence ID" value="NZ_CP109968.1"/>
</dbReference>
<gene>
    <name evidence="1" type="ORF">CFBP5507_06105</name>
</gene>
<evidence type="ECO:0000313" key="2">
    <source>
        <dbReference type="Proteomes" id="UP000298735"/>
    </source>
</evidence>
<evidence type="ECO:0000313" key="1">
    <source>
        <dbReference type="EMBL" id="UYZ08572.1"/>
    </source>
</evidence>
<organism evidence="1 2">
    <name type="scientific">Agrobacterium salinitolerans</name>
    <dbReference type="NCBI Taxonomy" id="1183413"/>
    <lineage>
        <taxon>Bacteria</taxon>
        <taxon>Pseudomonadati</taxon>
        <taxon>Pseudomonadota</taxon>
        <taxon>Alphaproteobacteria</taxon>
        <taxon>Hyphomicrobiales</taxon>
        <taxon>Rhizobiaceae</taxon>
        <taxon>Rhizobium/Agrobacterium group</taxon>
        <taxon>Agrobacterium</taxon>
    </lineage>
</organism>
<dbReference type="Proteomes" id="UP000298735">
    <property type="component" value="Chromosome Circular"/>
</dbReference>
<dbReference type="EMBL" id="CP109968">
    <property type="protein sequence ID" value="UYZ08572.1"/>
    <property type="molecule type" value="Genomic_DNA"/>
</dbReference>
<dbReference type="AlphaFoldDB" id="A0A4Z1RD21"/>
<dbReference type="OrthoDB" id="9779910at2"/>
<accession>A0A4Z1RD21</accession>
<protein>
    <submittedName>
        <fullName evidence="1">Uncharacterized protein</fullName>
    </submittedName>
</protein>
<sequence length="63" mass="7327">MSEHDFHCRECHAPTPIAAADGSPLWCEECCPDHEYEYQRGEGNRCIHCNAEPPDDWYEVDFL</sequence>
<reference evidence="1" key="1">
    <citation type="submission" date="2022-10" db="EMBL/GenBank/DDBJ databases">
        <title>Complete genome sequence of Agrobacterium salinitolerans CFBP5507.</title>
        <authorList>
            <person name="Tchabashvili S."/>
            <person name="Yen H.-C."/>
            <person name="Haryono M."/>
            <person name="Lin Y.-C."/>
            <person name="Lai E.-M."/>
            <person name="Kuo C.-H."/>
        </authorList>
    </citation>
    <scope>NUCLEOTIDE SEQUENCE</scope>
    <source>
        <strain evidence="1">CFBP5507</strain>
    </source>
</reference>